<reference evidence="9" key="1">
    <citation type="submission" date="2016-10" db="EMBL/GenBank/DDBJ databases">
        <authorList>
            <person name="Varghese N."/>
            <person name="Submissions S."/>
        </authorList>
    </citation>
    <scope>NUCLEOTIDE SEQUENCE [LARGE SCALE GENOMIC DNA]</scope>
    <source>
        <strain evidence="9">CECT 8338</strain>
    </source>
</reference>
<dbReference type="Pfam" id="PF00756">
    <property type="entry name" value="Esterase"/>
    <property type="match status" value="1"/>
</dbReference>
<proteinExistence type="inferred from homology"/>
<evidence type="ECO:0000256" key="6">
    <source>
        <dbReference type="PIRSR" id="PIRSR614186-1"/>
    </source>
</evidence>
<evidence type="ECO:0000256" key="3">
    <source>
        <dbReference type="ARBA" id="ARBA00022801"/>
    </source>
</evidence>
<dbReference type="PANTHER" id="PTHR10061">
    <property type="entry name" value="S-FORMYLGLUTATHIONE HYDROLASE"/>
    <property type="match status" value="1"/>
</dbReference>
<protein>
    <recommendedName>
        <fullName evidence="5 7">S-formylglutathione hydrolase</fullName>
        <ecNumber evidence="5 7">3.1.2.12</ecNumber>
    </recommendedName>
</protein>
<dbReference type="EC" id="3.1.2.12" evidence="5 7"/>
<name>A0A1H2GAA6_9GAMM</name>
<sequence length="283" mass="31345">MTTSLELVSANKCFGGWLKRYRHPSAVLNCDMVFAVYLPPQADQGKPLPALYWLSGLTCTDENVMQKSGIQRLAAELGMVVVAPDTSPRGDKVPDDADGAYDFGLGAGFYVNATQQPWARHYRMYDYVVDELPALIEAHFPVSDQRSISGHSMGGHGALVCALKNPGRYQSVSAFAPISSPLHCPWGHKALGNYLGPDRQAWKDWDACELIARAEERLPLLVDQGEDDNFLVEQLKPELLEAAANQHNHPLTLRRQPGYDHSYYFIASFLPEHMQHHAAALGC</sequence>
<dbReference type="OrthoDB" id="9782200at2"/>
<dbReference type="STRING" id="1434072.SAMN05216210_2150"/>
<dbReference type="PANTHER" id="PTHR10061:SF1">
    <property type="entry name" value="S-FORMYLGLUTATHIONE HYDROLASE YEIG"/>
    <property type="match status" value="1"/>
</dbReference>
<feature type="active site" description="Charge relay system" evidence="6">
    <location>
        <position position="261"/>
    </location>
</feature>
<comment type="catalytic activity">
    <reaction evidence="4 7">
        <text>S-formylglutathione + H2O = formate + glutathione + H(+)</text>
        <dbReference type="Rhea" id="RHEA:14961"/>
        <dbReference type="ChEBI" id="CHEBI:15377"/>
        <dbReference type="ChEBI" id="CHEBI:15378"/>
        <dbReference type="ChEBI" id="CHEBI:15740"/>
        <dbReference type="ChEBI" id="CHEBI:57688"/>
        <dbReference type="ChEBI" id="CHEBI:57925"/>
        <dbReference type="EC" id="3.1.2.12"/>
    </reaction>
</comment>
<evidence type="ECO:0000313" key="9">
    <source>
        <dbReference type="Proteomes" id="UP000243924"/>
    </source>
</evidence>
<comment type="function">
    <text evidence="7">Serine hydrolase involved in the detoxification of formaldehyde.</text>
</comment>
<dbReference type="InterPro" id="IPR000801">
    <property type="entry name" value="Esterase-like"/>
</dbReference>
<dbReference type="GO" id="GO:0018738">
    <property type="term" value="F:S-formylglutathione hydrolase activity"/>
    <property type="evidence" value="ECO:0007669"/>
    <property type="project" value="UniProtKB-UniRule"/>
</dbReference>
<evidence type="ECO:0000313" key="8">
    <source>
        <dbReference type="EMBL" id="SDU16411.1"/>
    </source>
</evidence>
<evidence type="ECO:0000256" key="4">
    <source>
        <dbReference type="ARBA" id="ARBA00047590"/>
    </source>
</evidence>
<dbReference type="GO" id="GO:0005829">
    <property type="term" value="C:cytosol"/>
    <property type="evidence" value="ECO:0007669"/>
    <property type="project" value="TreeGrafter"/>
</dbReference>
<dbReference type="Proteomes" id="UP000243924">
    <property type="component" value="Chromosome I"/>
</dbReference>
<feature type="active site" description="Charge relay system" evidence="6">
    <location>
        <position position="152"/>
    </location>
</feature>
<dbReference type="EMBL" id="LT629787">
    <property type="protein sequence ID" value="SDU16411.1"/>
    <property type="molecule type" value="Genomic_DNA"/>
</dbReference>
<keyword evidence="9" id="KW-1185">Reference proteome</keyword>
<dbReference type="InterPro" id="IPR014186">
    <property type="entry name" value="S-formylglutathione_hydrol"/>
</dbReference>
<dbReference type="SUPFAM" id="SSF53474">
    <property type="entry name" value="alpha/beta-Hydrolases"/>
    <property type="match status" value="1"/>
</dbReference>
<dbReference type="NCBIfam" id="TIGR02821">
    <property type="entry name" value="fghA_ester_D"/>
    <property type="match status" value="1"/>
</dbReference>
<dbReference type="GO" id="GO:0046294">
    <property type="term" value="P:formaldehyde catabolic process"/>
    <property type="evidence" value="ECO:0007669"/>
    <property type="project" value="InterPro"/>
</dbReference>
<dbReference type="RefSeq" id="WP_092386754.1">
    <property type="nucleotide sequence ID" value="NZ_LT629787.1"/>
</dbReference>
<dbReference type="Gene3D" id="3.40.50.1820">
    <property type="entry name" value="alpha/beta hydrolase"/>
    <property type="match status" value="1"/>
</dbReference>
<evidence type="ECO:0000256" key="7">
    <source>
        <dbReference type="RuleBase" id="RU363068"/>
    </source>
</evidence>
<keyword evidence="2 7" id="KW-0719">Serine esterase</keyword>
<dbReference type="InterPro" id="IPR029058">
    <property type="entry name" value="AB_hydrolase_fold"/>
</dbReference>
<keyword evidence="3 7" id="KW-0378">Hydrolase</keyword>
<organism evidence="8 9">
    <name type="scientific">Halopseudomonas salegens</name>
    <dbReference type="NCBI Taxonomy" id="1434072"/>
    <lineage>
        <taxon>Bacteria</taxon>
        <taxon>Pseudomonadati</taxon>
        <taxon>Pseudomonadota</taxon>
        <taxon>Gammaproteobacteria</taxon>
        <taxon>Pseudomonadales</taxon>
        <taxon>Pseudomonadaceae</taxon>
        <taxon>Halopseudomonas</taxon>
    </lineage>
</organism>
<evidence type="ECO:0000256" key="5">
    <source>
        <dbReference type="NCBIfam" id="TIGR02821"/>
    </source>
</evidence>
<gene>
    <name evidence="8" type="ORF">SAMN05216210_2150</name>
</gene>
<feature type="active site" description="Charge relay system" evidence="6">
    <location>
        <position position="228"/>
    </location>
</feature>
<evidence type="ECO:0000256" key="1">
    <source>
        <dbReference type="ARBA" id="ARBA00005622"/>
    </source>
</evidence>
<dbReference type="GO" id="GO:0052689">
    <property type="term" value="F:carboxylic ester hydrolase activity"/>
    <property type="evidence" value="ECO:0007669"/>
    <property type="project" value="UniProtKB-KW"/>
</dbReference>
<accession>A0A1H2GAA6</accession>
<comment type="similarity">
    <text evidence="1 7">Belongs to the esterase D family.</text>
</comment>
<dbReference type="FunFam" id="3.40.50.1820:FF:000002">
    <property type="entry name" value="S-formylglutathione hydrolase"/>
    <property type="match status" value="1"/>
</dbReference>
<evidence type="ECO:0000256" key="2">
    <source>
        <dbReference type="ARBA" id="ARBA00022487"/>
    </source>
</evidence>
<dbReference type="AlphaFoldDB" id="A0A1H2GAA6"/>